<name>A0ABW5E1R6_9BACT</name>
<protein>
    <submittedName>
        <fullName evidence="2">DUF3450 family protein</fullName>
    </submittedName>
</protein>
<evidence type="ECO:0000256" key="1">
    <source>
        <dbReference type="SAM" id="Coils"/>
    </source>
</evidence>
<dbReference type="EMBL" id="JBHUJC010000025">
    <property type="protein sequence ID" value="MFD2276546.1"/>
    <property type="molecule type" value="Genomic_DNA"/>
</dbReference>
<feature type="coiled-coil region" evidence="1">
    <location>
        <begin position="75"/>
        <end position="123"/>
    </location>
</feature>
<dbReference type="InterPro" id="IPR016866">
    <property type="entry name" value="UCP028069"/>
</dbReference>
<dbReference type="RefSeq" id="WP_377092966.1">
    <property type="nucleotide sequence ID" value="NZ_JBHSJM010000001.1"/>
</dbReference>
<dbReference type="Pfam" id="PF11932">
    <property type="entry name" value="DUF3450"/>
    <property type="match status" value="1"/>
</dbReference>
<evidence type="ECO:0000313" key="2">
    <source>
        <dbReference type="EMBL" id="MFD2276546.1"/>
    </source>
</evidence>
<accession>A0ABW5E1R6</accession>
<evidence type="ECO:0000313" key="3">
    <source>
        <dbReference type="Proteomes" id="UP001597297"/>
    </source>
</evidence>
<reference evidence="3" key="1">
    <citation type="journal article" date="2019" name="Int. J. Syst. Evol. Microbiol.">
        <title>The Global Catalogue of Microorganisms (GCM) 10K type strain sequencing project: providing services to taxonomists for standard genome sequencing and annotation.</title>
        <authorList>
            <consortium name="The Broad Institute Genomics Platform"/>
            <consortium name="The Broad Institute Genome Sequencing Center for Infectious Disease"/>
            <person name="Wu L."/>
            <person name="Ma J."/>
        </authorList>
    </citation>
    <scope>NUCLEOTIDE SEQUENCE [LARGE SCALE GENOMIC DNA]</scope>
    <source>
        <strain evidence="3">JCM 16545</strain>
    </source>
</reference>
<keyword evidence="1" id="KW-0175">Coiled coil</keyword>
<proteinExistence type="predicted"/>
<organism evidence="2 3">
    <name type="scientific">Rubritalea spongiae</name>
    <dbReference type="NCBI Taxonomy" id="430797"/>
    <lineage>
        <taxon>Bacteria</taxon>
        <taxon>Pseudomonadati</taxon>
        <taxon>Verrucomicrobiota</taxon>
        <taxon>Verrucomicrobiia</taxon>
        <taxon>Verrucomicrobiales</taxon>
        <taxon>Rubritaleaceae</taxon>
        <taxon>Rubritalea</taxon>
    </lineage>
</organism>
<sequence length="260" mass="29373">MISSLDIARTQRGKYRSFLIATGLSIGLSQAAEPEKVLSPADARAMVGEWVQVEKLITEEQNNWERQQAAMLDLLELYQTEVELINEELEAAGDSTSELDDKSEQLKQQTAAYQKQREVLELQCLKHAKRFVELSQRFPQPLQDQIKREVSIVEDTESTLRERSIALLDALKSAGQFNRTITYTDLEEEVEGTTRQLRVLYLGLGQAFYVSGEKAGIGRPEKGSWKWQEVPNSKASISKAIAVYQKTARPELITLPVESK</sequence>
<keyword evidence="3" id="KW-1185">Reference proteome</keyword>
<dbReference type="Proteomes" id="UP001597297">
    <property type="component" value="Unassembled WGS sequence"/>
</dbReference>
<comment type="caution">
    <text evidence="2">The sequence shown here is derived from an EMBL/GenBank/DDBJ whole genome shotgun (WGS) entry which is preliminary data.</text>
</comment>
<gene>
    <name evidence="2" type="ORF">ACFSQZ_08715</name>
</gene>